<organism evidence="2 3">
    <name type="scientific">Mollisia scopiformis</name>
    <name type="common">Conifer needle endophyte fungus</name>
    <name type="synonym">Phialocephala scopiformis</name>
    <dbReference type="NCBI Taxonomy" id="149040"/>
    <lineage>
        <taxon>Eukaryota</taxon>
        <taxon>Fungi</taxon>
        <taxon>Dikarya</taxon>
        <taxon>Ascomycota</taxon>
        <taxon>Pezizomycotina</taxon>
        <taxon>Leotiomycetes</taxon>
        <taxon>Helotiales</taxon>
        <taxon>Mollisiaceae</taxon>
        <taxon>Mollisia</taxon>
    </lineage>
</organism>
<proteinExistence type="predicted"/>
<name>A0A194WTX8_MOLSC</name>
<dbReference type="Proteomes" id="UP000070700">
    <property type="component" value="Unassembled WGS sequence"/>
</dbReference>
<feature type="compositionally biased region" description="Basic and acidic residues" evidence="1">
    <location>
        <begin position="331"/>
        <end position="356"/>
    </location>
</feature>
<dbReference type="GeneID" id="28828468"/>
<feature type="compositionally biased region" description="Basic and acidic residues" evidence="1">
    <location>
        <begin position="101"/>
        <end position="110"/>
    </location>
</feature>
<feature type="compositionally biased region" description="Polar residues" evidence="1">
    <location>
        <begin position="86"/>
        <end position="100"/>
    </location>
</feature>
<dbReference type="OrthoDB" id="3564790at2759"/>
<feature type="region of interest" description="Disordered" evidence="1">
    <location>
        <begin position="82"/>
        <end position="125"/>
    </location>
</feature>
<reference evidence="2 3" key="1">
    <citation type="submission" date="2015-10" db="EMBL/GenBank/DDBJ databases">
        <title>Full genome of DAOMC 229536 Phialocephala scopiformis, a fungal endophyte of spruce producing the potent anti-insectan compound rugulosin.</title>
        <authorList>
            <consortium name="DOE Joint Genome Institute"/>
            <person name="Walker A.K."/>
            <person name="Frasz S.L."/>
            <person name="Seifert K.A."/>
            <person name="Miller J.D."/>
            <person name="Mondo S.J."/>
            <person name="Labutti K."/>
            <person name="Lipzen A."/>
            <person name="Dockter R."/>
            <person name="Kennedy M."/>
            <person name="Grigoriev I.V."/>
            <person name="Spatafora J.W."/>
        </authorList>
    </citation>
    <scope>NUCLEOTIDE SEQUENCE [LARGE SCALE GENOMIC DNA]</scope>
    <source>
        <strain evidence="2 3">CBS 120377</strain>
    </source>
</reference>
<dbReference type="RefSeq" id="XP_018065770.1">
    <property type="nucleotide sequence ID" value="XM_018218742.1"/>
</dbReference>
<dbReference type="InParanoid" id="A0A194WTX8"/>
<feature type="compositionally biased region" description="Basic and acidic residues" evidence="1">
    <location>
        <begin position="301"/>
        <end position="323"/>
    </location>
</feature>
<evidence type="ECO:0000313" key="2">
    <source>
        <dbReference type="EMBL" id="KUJ11415.1"/>
    </source>
</evidence>
<evidence type="ECO:0000256" key="1">
    <source>
        <dbReference type="SAM" id="MobiDB-lite"/>
    </source>
</evidence>
<dbReference type="AlphaFoldDB" id="A0A194WTX8"/>
<dbReference type="EMBL" id="KQ947426">
    <property type="protein sequence ID" value="KUJ11415.1"/>
    <property type="molecule type" value="Genomic_DNA"/>
</dbReference>
<dbReference type="KEGG" id="psco:LY89DRAFT_722584"/>
<accession>A0A194WTX8</accession>
<sequence length="387" mass="45428">MVYDSIRADVWEQLHTDRPRRKQTPTRADFNRICAAFYQAENCQISSDQAAHEIKTYRAEYNIWAYFCKLFSSFGEDAGFPGKDPANTSPASLHTETTTSMKEKSRDPRYITRRSSASPPRSPSYYVPYKSINTLPDTPGSMRECLERTWRSRTGWIDYQPQLGWDPATGAPWMTVRCYAADAYPALSGSHHRYMKSFEKKIPQFVVKYERFESCILIWPEFRDPADLSKPEVWEEFNRLRAFLTRWAGAQKGVPVFKAYKAFLELPEEERGPLPFPEGFDSEYDRVIRKGGMIKIKGMADRHEQRIGEESNGEEIRRERAEEMGEGAGEEWSRRGRQDAVDGRWERMERSRHEESDYYGYHMTDLDERHRFQGREIDSYRPRYRSG</sequence>
<protein>
    <submittedName>
        <fullName evidence="2">Uncharacterized protein</fullName>
    </submittedName>
</protein>
<evidence type="ECO:0000313" key="3">
    <source>
        <dbReference type="Proteomes" id="UP000070700"/>
    </source>
</evidence>
<keyword evidence="3" id="KW-1185">Reference proteome</keyword>
<feature type="compositionally biased region" description="Low complexity" evidence="1">
    <location>
        <begin position="113"/>
        <end position="125"/>
    </location>
</feature>
<gene>
    <name evidence="2" type="ORF">LY89DRAFT_722584</name>
</gene>
<feature type="region of interest" description="Disordered" evidence="1">
    <location>
        <begin position="301"/>
        <end position="365"/>
    </location>
</feature>